<dbReference type="EMBL" id="PGCJ01000017">
    <property type="protein sequence ID" value="PLW56797.1"/>
    <property type="molecule type" value="Genomic_DNA"/>
</dbReference>
<comment type="caution">
    <text evidence="1">The sequence shown here is derived from an EMBL/GenBank/DDBJ whole genome shotgun (WGS) entry which is preliminary data.</text>
</comment>
<dbReference type="CDD" id="cd09272">
    <property type="entry name" value="RNase_HI_RT_Ty1"/>
    <property type="match status" value="1"/>
</dbReference>
<evidence type="ECO:0000313" key="1">
    <source>
        <dbReference type="EMBL" id="PLW56797.1"/>
    </source>
</evidence>
<protein>
    <recommendedName>
        <fullName evidence="3">Reverse transcriptase Ty1/copia-type domain-containing protein</fullName>
    </recommendedName>
</protein>
<name>A0A2N5W3I5_9BASI</name>
<organism evidence="1 2">
    <name type="scientific">Puccinia coronata f. sp. avenae</name>
    <dbReference type="NCBI Taxonomy" id="200324"/>
    <lineage>
        <taxon>Eukaryota</taxon>
        <taxon>Fungi</taxon>
        <taxon>Dikarya</taxon>
        <taxon>Basidiomycota</taxon>
        <taxon>Pucciniomycotina</taxon>
        <taxon>Pucciniomycetes</taxon>
        <taxon>Pucciniales</taxon>
        <taxon>Pucciniaceae</taxon>
        <taxon>Puccinia</taxon>
    </lineage>
</organism>
<dbReference type="OrthoDB" id="3344688at2759"/>
<proteinExistence type="predicted"/>
<dbReference type="STRING" id="200324.A0A2N5W3I5"/>
<keyword evidence="2" id="KW-1185">Reference proteome</keyword>
<reference evidence="1 2" key="1">
    <citation type="submission" date="2017-11" db="EMBL/GenBank/DDBJ databases">
        <title>De novo assembly and phasing of dikaryotic genomes from two isolates of Puccinia coronata f. sp. avenae, the causal agent of oat crown rust.</title>
        <authorList>
            <person name="Miller M.E."/>
            <person name="Zhang Y."/>
            <person name="Omidvar V."/>
            <person name="Sperschneider J."/>
            <person name="Schwessinger B."/>
            <person name="Raley C."/>
            <person name="Palmer J.M."/>
            <person name="Garnica D."/>
            <person name="Upadhyaya N."/>
            <person name="Rathjen J."/>
            <person name="Taylor J.M."/>
            <person name="Park R.F."/>
            <person name="Dodds P.N."/>
            <person name="Hirsch C.D."/>
            <person name="Kianian S.F."/>
            <person name="Figueroa M."/>
        </authorList>
    </citation>
    <scope>NUCLEOTIDE SEQUENCE [LARGE SCALE GENOMIC DNA]</scope>
    <source>
        <strain evidence="1">12NC29</strain>
    </source>
</reference>
<evidence type="ECO:0000313" key="2">
    <source>
        <dbReference type="Proteomes" id="UP000235388"/>
    </source>
</evidence>
<dbReference type="Proteomes" id="UP000235388">
    <property type="component" value="Unassembled WGS sequence"/>
</dbReference>
<dbReference type="AlphaFoldDB" id="A0A2N5W3I5"/>
<accession>A0A2N5W3I5</accession>
<evidence type="ECO:0008006" key="3">
    <source>
        <dbReference type="Google" id="ProtNLM"/>
    </source>
</evidence>
<dbReference type="PANTHER" id="PTHR11439">
    <property type="entry name" value="GAG-POL-RELATED RETROTRANSPOSON"/>
    <property type="match status" value="1"/>
</dbReference>
<sequence>MSLMLEDYKSAVNAASFSGSLIHYFGVVGWRCQKQDNDANALSTTEAEYRACSETGQDILWLEQLLLDVHPFINIPSTSAHLYCDNQGALSLLQNPQYQHRTRHINVCHHWLRHHIENKNNFTVSYVQTDLNQADFLTKPLSPIKTRQALKNVSLKSA</sequence>
<gene>
    <name evidence="1" type="ORF">PCANC_01700</name>
</gene>
<dbReference type="PANTHER" id="PTHR11439:SF467">
    <property type="entry name" value="INTEGRASE CATALYTIC DOMAIN-CONTAINING PROTEIN"/>
    <property type="match status" value="1"/>
</dbReference>